<dbReference type="RefSeq" id="WP_242284312.1">
    <property type="nucleotide sequence ID" value="NZ_JAKKSL010000001.1"/>
</dbReference>
<protein>
    <submittedName>
        <fullName evidence="1">Uncharacterized protein</fullName>
    </submittedName>
</protein>
<name>A0ABS9WYQ8_9GAMM</name>
<gene>
    <name evidence="1" type="ORF">L3081_06540</name>
</gene>
<sequence length="86" mass="9685">MSRYFPQLTDVLSGVSTIGESLPTTNRELNFRLMVFDDEGGVSFDETKLTVIDTGEAFSLNTPLLGETWTNASNLIGRWWHGYRPN</sequence>
<proteinExistence type="predicted"/>
<keyword evidence="2" id="KW-1185">Reference proteome</keyword>
<dbReference type="Proteomes" id="UP001139646">
    <property type="component" value="Unassembled WGS sequence"/>
</dbReference>
<evidence type="ECO:0000313" key="1">
    <source>
        <dbReference type="EMBL" id="MCI2283117.1"/>
    </source>
</evidence>
<accession>A0ABS9WYQ8</accession>
<comment type="caution">
    <text evidence="1">The sequence shown here is derived from an EMBL/GenBank/DDBJ whole genome shotgun (WGS) entry which is preliminary data.</text>
</comment>
<organism evidence="1 2">
    <name type="scientific">Colwellia maritima</name>
    <dbReference type="NCBI Taxonomy" id="2912588"/>
    <lineage>
        <taxon>Bacteria</taxon>
        <taxon>Pseudomonadati</taxon>
        <taxon>Pseudomonadota</taxon>
        <taxon>Gammaproteobacteria</taxon>
        <taxon>Alteromonadales</taxon>
        <taxon>Colwelliaceae</taxon>
        <taxon>Colwellia</taxon>
    </lineage>
</organism>
<dbReference type="EMBL" id="JAKKSL010000001">
    <property type="protein sequence ID" value="MCI2283117.1"/>
    <property type="molecule type" value="Genomic_DNA"/>
</dbReference>
<reference evidence="1" key="1">
    <citation type="submission" date="2022-01" db="EMBL/GenBank/DDBJ databases">
        <title>Colwellia maritima, isolated from seawater.</title>
        <authorList>
            <person name="Kristyanto S."/>
            <person name="Jung J."/>
            <person name="Jeon C.O."/>
        </authorList>
    </citation>
    <scope>NUCLEOTIDE SEQUENCE</scope>
    <source>
        <strain evidence="1">MSW7</strain>
    </source>
</reference>
<evidence type="ECO:0000313" key="2">
    <source>
        <dbReference type="Proteomes" id="UP001139646"/>
    </source>
</evidence>